<evidence type="ECO:0000256" key="7">
    <source>
        <dbReference type="ARBA" id="ARBA00023601"/>
    </source>
</evidence>
<keyword evidence="2" id="KW-0004">4Fe-4S</keyword>
<keyword evidence="5" id="KW-0408">Iron</keyword>
<dbReference type="SFLD" id="SFLDS00029">
    <property type="entry name" value="Radical_SAM"/>
    <property type="match status" value="1"/>
</dbReference>
<dbReference type="SFLD" id="SFLDG01067">
    <property type="entry name" value="SPASM/twitch_domain_containing"/>
    <property type="match status" value="1"/>
</dbReference>
<dbReference type="Pfam" id="PF04055">
    <property type="entry name" value="Radical_SAM"/>
    <property type="match status" value="1"/>
</dbReference>
<evidence type="ECO:0000256" key="2">
    <source>
        <dbReference type="ARBA" id="ARBA00022485"/>
    </source>
</evidence>
<dbReference type="PIRSF" id="PIRSF037420">
    <property type="entry name" value="PQQ_syn_pqqE"/>
    <property type="match status" value="1"/>
</dbReference>
<evidence type="ECO:0000259" key="8">
    <source>
        <dbReference type="PROSITE" id="PS51918"/>
    </source>
</evidence>
<dbReference type="InterPro" id="IPR007197">
    <property type="entry name" value="rSAM"/>
</dbReference>
<keyword evidence="10" id="KW-1185">Reference proteome</keyword>
<dbReference type="PANTHER" id="PTHR43273">
    <property type="entry name" value="ANAEROBIC SULFATASE-MATURATING ENZYME HOMOLOG ASLB-RELATED"/>
    <property type="match status" value="1"/>
</dbReference>
<evidence type="ECO:0000256" key="6">
    <source>
        <dbReference type="ARBA" id="ARBA00023014"/>
    </source>
</evidence>
<evidence type="ECO:0000256" key="3">
    <source>
        <dbReference type="ARBA" id="ARBA00022691"/>
    </source>
</evidence>
<evidence type="ECO:0000256" key="4">
    <source>
        <dbReference type="ARBA" id="ARBA00022723"/>
    </source>
</evidence>
<dbReference type="PANTHER" id="PTHR43273:SF3">
    <property type="entry name" value="ANAEROBIC SULFATASE-MATURATING ENZYME HOMOLOG ASLB-RELATED"/>
    <property type="match status" value="1"/>
</dbReference>
<dbReference type="AlphaFoldDB" id="A0A3R9QSL7"/>
<dbReference type="GO" id="GO:0046872">
    <property type="term" value="F:metal ion binding"/>
    <property type="evidence" value="ECO:0007669"/>
    <property type="project" value="UniProtKB-KW"/>
</dbReference>
<dbReference type="SMART" id="SM00729">
    <property type="entry name" value="Elp3"/>
    <property type="match status" value="1"/>
</dbReference>
<dbReference type="PROSITE" id="PS51918">
    <property type="entry name" value="RADICAL_SAM"/>
    <property type="match status" value="1"/>
</dbReference>
<dbReference type="GO" id="GO:0051539">
    <property type="term" value="F:4 iron, 4 sulfur cluster binding"/>
    <property type="evidence" value="ECO:0007669"/>
    <property type="project" value="UniProtKB-KW"/>
</dbReference>
<comment type="cofactor">
    <cofactor evidence="1">
        <name>[4Fe-4S] cluster</name>
        <dbReference type="ChEBI" id="CHEBI:49883"/>
    </cofactor>
</comment>
<dbReference type="PROSITE" id="PS01305">
    <property type="entry name" value="MOAA_NIFB_PQQE"/>
    <property type="match status" value="1"/>
</dbReference>
<name>A0A3R9QSL7_9CREN</name>
<comment type="similarity">
    <text evidence="7">Belongs to the radical SAM superfamily. Anaerobic sulfatase-maturating enzyme family.</text>
</comment>
<keyword evidence="4" id="KW-0479">Metal-binding</keyword>
<dbReference type="InterPro" id="IPR006638">
    <property type="entry name" value="Elp3/MiaA/NifB-like_rSAM"/>
</dbReference>
<dbReference type="Gene3D" id="3.20.20.70">
    <property type="entry name" value="Aldolase class I"/>
    <property type="match status" value="1"/>
</dbReference>
<dbReference type="InterPro" id="IPR023885">
    <property type="entry name" value="4Fe4S-binding_SPASM_dom"/>
</dbReference>
<evidence type="ECO:0000313" key="10">
    <source>
        <dbReference type="Proteomes" id="UP000277582"/>
    </source>
</evidence>
<evidence type="ECO:0000256" key="1">
    <source>
        <dbReference type="ARBA" id="ARBA00001966"/>
    </source>
</evidence>
<comment type="caution">
    <text evidence="9">The sequence shown here is derived from an EMBL/GenBank/DDBJ whole genome shotgun (WGS) entry which is preliminary data.</text>
</comment>
<dbReference type="InterPro" id="IPR000385">
    <property type="entry name" value="MoaA_NifB_PqqE_Fe-S-bd_CS"/>
</dbReference>
<evidence type="ECO:0000313" key="9">
    <source>
        <dbReference type="EMBL" id="RSN71915.1"/>
    </source>
</evidence>
<sequence>MEMSGPEEIIWIITGACNLNCPYCYAKQYADEEEISGDAVLELLEEASNEGVSEVNFTGGEPLLRKDIFRILRKTVDLGMDASLFTNLMKMNRDKAVELCKLDIYVLTSLDGPRTVYERAKGSGSWDRFIRGVELLREHGVPFHINIPISKINYSVVGEALRTADKLGARSVSMIPSMAYGSSVITGSFITKDELISALRIADNTAEELGIKVSVWCAPFLGILGLKNLRYGNCRNWSVMDISPGGRVLLCDVMDVEVADIREGIAKAWEKLKEHPLMRKAMELPEECRGCPISDICLGGCYARAYNCWRKLPSPDPLCPRIRKVNC</sequence>
<dbReference type="InterPro" id="IPR013785">
    <property type="entry name" value="Aldolase_TIM"/>
</dbReference>
<organism evidence="9 10">
    <name type="scientific">Candidatus Methanodesulfokora washburnensis</name>
    <dbReference type="NCBI Taxonomy" id="2478471"/>
    <lineage>
        <taxon>Archaea</taxon>
        <taxon>Thermoproteota</taxon>
        <taxon>Candidatus Korarchaeia</taxon>
        <taxon>Candidatus Korarchaeia incertae sedis</taxon>
        <taxon>Candidatus Methanodesulfokora</taxon>
    </lineage>
</organism>
<protein>
    <submittedName>
        <fullName evidence="9">Radical SAM protein</fullName>
    </submittedName>
</protein>
<proteinExistence type="inferred from homology"/>
<evidence type="ECO:0000256" key="5">
    <source>
        <dbReference type="ARBA" id="ARBA00023004"/>
    </source>
</evidence>
<feature type="domain" description="Radical SAM core" evidence="8">
    <location>
        <begin position="3"/>
        <end position="212"/>
    </location>
</feature>
<keyword evidence="6" id="KW-0411">Iron-sulfur</keyword>
<dbReference type="RefSeq" id="WP_237558868.1">
    <property type="nucleotide sequence ID" value="NZ_RCOS01000166.1"/>
</dbReference>
<keyword evidence="3" id="KW-0949">S-adenosyl-L-methionine</keyword>
<dbReference type="InterPro" id="IPR017200">
    <property type="entry name" value="PqqE-like"/>
</dbReference>
<dbReference type="SFLD" id="SFLDG01386">
    <property type="entry name" value="main_SPASM_domain-containing"/>
    <property type="match status" value="1"/>
</dbReference>
<dbReference type="Proteomes" id="UP000277582">
    <property type="component" value="Unassembled WGS sequence"/>
</dbReference>
<dbReference type="GO" id="GO:0016491">
    <property type="term" value="F:oxidoreductase activity"/>
    <property type="evidence" value="ECO:0007669"/>
    <property type="project" value="InterPro"/>
</dbReference>
<dbReference type="GO" id="GO:0032324">
    <property type="term" value="P:molybdopterin cofactor biosynthetic process"/>
    <property type="evidence" value="ECO:0007669"/>
    <property type="project" value="UniProtKB-ARBA"/>
</dbReference>
<dbReference type="InterPro" id="IPR058240">
    <property type="entry name" value="rSAM_sf"/>
</dbReference>
<dbReference type="EMBL" id="RCOS01000166">
    <property type="protein sequence ID" value="RSN71915.1"/>
    <property type="molecule type" value="Genomic_DNA"/>
</dbReference>
<dbReference type="NCBIfam" id="TIGR04085">
    <property type="entry name" value="rSAM_more_4Fe4S"/>
    <property type="match status" value="1"/>
</dbReference>
<dbReference type="SUPFAM" id="SSF102114">
    <property type="entry name" value="Radical SAM enzymes"/>
    <property type="match status" value="1"/>
</dbReference>
<gene>
    <name evidence="9" type="ORF">D6D85_14885</name>
</gene>
<dbReference type="CDD" id="cd01335">
    <property type="entry name" value="Radical_SAM"/>
    <property type="match status" value="1"/>
</dbReference>
<dbReference type="InterPro" id="IPR023867">
    <property type="entry name" value="Sulphatase_maturase_rSAM"/>
</dbReference>
<reference evidence="9 10" key="1">
    <citation type="submission" date="2018-10" db="EMBL/GenBank/DDBJ databases">
        <title>Co-occurring genomic capacity for anaerobic methane metabolism and dissimilatory sulfite reduction discovered in the Korarchaeota.</title>
        <authorList>
            <person name="Mckay L.J."/>
            <person name="Dlakic M."/>
            <person name="Fields M.W."/>
            <person name="Delmont T.O."/>
            <person name="Eren A.M."/>
            <person name="Jay Z.J."/>
            <person name="Klingelsmith K.B."/>
            <person name="Rusch D.B."/>
            <person name="Inskeep W.P."/>
        </authorList>
    </citation>
    <scope>NUCLEOTIDE SEQUENCE [LARGE SCALE GENOMIC DNA]</scope>
    <source>
        <strain evidence="9 10">MDKW</strain>
    </source>
</reference>
<accession>A0A3R9QSL7</accession>